<reference evidence="1 2" key="1">
    <citation type="submission" date="2015-10" db="EMBL/GenBank/DDBJ databases">
        <title>Genome analyses suggest a sexual origin of heterokaryosis in a supposedly ancient asexual fungus.</title>
        <authorList>
            <person name="Ropars J."/>
            <person name="Sedzielewska K."/>
            <person name="Noel J."/>
            <person name="Charron P."/>
            <person name="Farinelli L."/>
            <person name="Marton T."/>
            <person name="Kruger M."/>
            <person name="Pelin A."/>
            <person name="Brachmann A."/>
            <person name="Corradi N."/>
        </authorList>
    </citation>
    <scope>NUCLEOTIDE SEQUENCE [LARGE SCALE GENOMIC DNA]</scope>
    <source>
        <strain evidence="1 2">A4</strain>
    </source>
</reference>
<name>A0A2I1HLT7_9GLOM</name>
<comment type="caution">
    <text evidence="1">The sequence shown here is derived from an EMBL/GenBank/DDBJ whole genome shotgun (WGS) entry which is preliminary data.</text>
</comment>
<protein>
    <submittedName>
        <fullName evidence="1">Uncharacterized protein</fullName>
    </submittedName>
</protein>
<dbReference type="AlphaFoldDB" id="A0A2I1HLT7"/>
<accession>A0A2I1HLT7</accession>
<evidence type="ECO:0000313" key="2">
    <source>
        <dbReference type="Proteomes" id="UP000234323"/>
    </source>
</evidence>
<proteinExistence type="predicted"/>
<sequence>MINFTSLLRRTKNWLRRVKKRNKLKKPLSSLPADFQGDARLYYYNTYNINLFDYKVRRRFNVSSLPQYNYGYDKAIQLYQQSQLRSSRPMIFEGVSPKTNSSGFFAISRLSRRDREVINNPSIFFTRLTPPL</sequence>
<gene>
    <name evidence="1" type="ORF">RhiirA4_482900</name>
</gene>
<dbReference type="VEuPathDB" id="FungiDB:FUN_000403"/>
<dbReference type="Proteomes" id="UP000234323">
    <property type="component" value="Unassembled WGS sequence"/>
</dbReference>
<dbReference type="EMBL" id="LLXI01003790">
    <property type="protein sequence ID" value="PKY59820.1"/>
    <property type="molecule type" value="Genomic_DNA"/>
</dbReference>
<organism evidence="1 2">
    <name type="scientific">Rhizophagus irregularis</name>
    <dbReference type="NCBI Taxonomy" id="588596"/>
    <lineage>
        <taxon>Eukaryota</taxon>
        <taxon>Fungi</taxon>
        <taxon>Fungi incertae sedis</taxon>
        <taxon>Mucoromycota</taxon>
        <taxon>Glomeromycotina</taxon>
        <taxon>Glomeromycetes</taxon>
        <taxon>Glomerales</taxon>
        <taxon>Glomeraceae</taxon>
        <taxon>Rhizophagus</taxon>
    </lineage>
</organism>
<evidence type="ECO:0000313" key="1">
    <source>
        <dbReference type="EMBL" id="PKY59820.1"/>
    </source>
</evidence>
<keyword evidence="2" id="KW-1185">Reference proteome</keyword>